<reference evidence="2" key="1">
    <citation type="journal article" date="2019" name="Int. J. Syst. Evol. Microbiol.">
        <title>The Global Catalogue of Microorganisms (GCM) 10K type strain sequencing project: providing services to taxonomists for standard genome sequencing and annotation.</title>
        <authorList>
            <consortium name="The Broad Institute Genomics Platform"/>
            <consortium name="The Broad Institute Genome Sequencing Center for Infectious Disease"/>
            <person name="Wu L."/>
            <person name="Ma J."/>
        </authorList>
    </citation>
    <scope>NUCLEOTIDE SEQUENCE [LARGE SCALE GENOMIC DNA]</scope>
    <source>
        <strain evidence="2">CGMCC 1.15399</strain>
    </source>
</reference>
<sequence length="73" mass="7916">MRGLPKGSRSFTLGAWLSAVEVTLAAVPSDRWNENRHITYAVNVETGQVRQLAIHRPQSVGHDVIPGAPAAAW</sequence>
<dbReference type="Proteomes" id="UP001597097">
    <property type="component" value="Unassembled WGS sequence"/>
</dbReference>
<proteinExistence type="predicted"/>
<gene>
    <name evidence="1" type="ORF">ACFSJ0_32030</name>
</gene>
<evidence type="ECO:0000313" key="1">
    <source>
        <dbReference type="EMBL" id="MFD1541719.1"/>
    </source>
</evidence>
<accession>A0ABW4GH12</accession>
<name>A0ABW4GH12_9ACTN</name>
<protein>
    <recommendedName>
        <fullName evidence="3">PepSY domain-containing protein</fullName>
    </recommendedName>
</protein>
<organism evidence="1 2">
    <name type="scientific">Nonomuraea guangzhouensis</name>
    <dbReference type="NCBI Taxonomy" id="1291555"/>
    <lineage>
        <taxon>Bacteria</taxon>
        <taxon>Bacillati</taxon>
        <taxon>Actinomycetota</taxon>
        <taxon>Actinomycetes</taxon>
        <taxon>Streptosporangiales</taxon>
        <taxon>Streptosporangiaceae</taxon>
        <taxon>Nonomuraea</taxon>
    </lineage>
</organism>
<evidence type="ECO:0000313" key="2">
    <source>
        <dbReference type="Proteomes" id="UP001597097"/>
    </source>
</evidence>
<evidence type="ECO:0008006" key="3">
    <source>
        <dbReference type="Google" id="ProtNLM"/>
    </source>
</evidence>
<keyword evidence="2" id="KW-1185">Reference proteome</keyword>
<dbReference type="EMBL" id="JBHUCM010000029">
    <property type="protein sequence ID" value="MFD1541719.1"/>
    <property type="molecule type" value="Genomic_DNA"/>
</dbReference>
<dbReference type="RefSeq" id="WP_219534428.1">
    <property type="nucleotide sequence ID" value="NZ_JAHKRM010000022.1"/>
</dbReference>
<comment type="caution">
    <text evidence="1">The sequence shown here is derived from an EMBL/GenBank/DDBJ whole genome shotgun (WGS) entry which is preliminary data.</text>
</comment>